<dbReference type="InParanoid" id="A0A061EZU7"/>
<organism evidence="1 2">
    <name type="scientific">Theobroma cacao</name>
    <name type="common">Cacao</name>
    <name type="synonym">Cocoa</name>
    <dbReference type="NCBI Taxonomy" id="3641"/>
    <lineage>
        <taxon>Eukaryota</taxon>
        <taxon>Viridiplantae</taxon>
        <taxon>Streptophyta</taxon>
        <taxon>Embryophyta</taxon>
        <taxon>Tracheophyta</taxon>
        <taxon>Spermatophyta</taxon>
        <taxon>Magnoliopsida</taxon>
        <taxon>eudicotyledons</taxon>
        <taxon>Gunneridae</taxon>
        <taxon>Pentapetalae</taxon>
        <taxon>rosids</taxon>
        <taxon>malvids</taxon>
        <taxon>Malvales</taxon>
        <taxon>Malvaceae</taxon>
        <taxon>Byttnerioideae</taxon>
        <taxon>Theobroma</taxon>
    </lineage>
</organism>
<dbReference type="HOGENOM" id="CLU_2077361_0_0_1"/>
<dbReference type="EMBL" id="CM001883">
    <property type="protein sequence ID" value="EOY07769.1"/>
    <property type="molecule type" value="Genomic_DNA"/>
</dbReference>
<dbReference type="AlphaFoldDB" id="A0A061EZU7"/>
<gene>
    <name evidence="1" type="ORF">TCM_022103</name>
</gene>
<keyword evidence="2" id="KW-1185">Reference proteome</keyword>
<dbReference type="Proteomes" id="UP000026915">
    <property type="component" value="Chromosome 5"/>
</dbReference>
<proteinExistence type="predicted"/>
<accession>A0A061EZU7</accession>
<dbReference type="Gramene" id="EOY07769">
    <property type="protein sequence ID" value="EOY07769"/>
    <property type="gene ID" value="TCM_022103"/>
</dbReference>
<protein>
    <submittedName>
        <fullName evidence="1">Uncharacterized protein</fullName>
    </submittedName>
</protein>
<reference evidence="1 2" key="1">
    <citation type="journal article" date="2013" name="Genome Biol.">
        <title>The genome sequence of the most widely cultivated cacao type and its use to identify candidate genes regulating pod color.</title>
        <authorList>
            <person name="Motamayor J.C."/>
            <person name="Mockaitis K."/>
            <person name="Schmutz J."/>
            <person name="Haiminen N."/>
            <person name="Iii D.L."/>
            <person name="Cornejo O."/>
            <person name="Findley S.D."/>
            <person name="Zheng P."/>
            <person name="Utro F."/>
            <person name="Royaert S."/>
            <person name="Saski C."/>
            <person name="Jenkins J."/>
            <person name="Podicheti R."/>
            <person name="Zhao M."/>
            <person name="Scheffler B.E."/>
            <person name="Stack J.C."/>
            <person name="Feltus F.A."/>
            <person name="Mustiga G.M."/>
            <person name="Amores F."/>
            <person name="Phillips W."/>
            <person name="Marelli J.P."/>
            <person name="May G.D."/>
            <person name="Shapiro H."/>
            <person name="Ma J."/>
            <person name="Bustamante C.D."/>
            <person name="Schnell R.J."/>
            <person name="Main D."/>
            <person name="Gilbert D."/>
            <person name="Parida L."/>
            <person name="Kuhn D.N."/>
        </authorList>
    </citation>
    <scope>NUCLEOTIDE SEQUENCE [LARGE SCALE GENOMIC DNA]</scope>
    <source>
        <strain evidence="2">cv. Matina 1-6</strain>
    </source>
</reference>
<evidence type="ECO:0000313" key="2">
    <source>
        <dbReference type="Proteomes" id="UP000026915"/>
    </source>
</evidence>
<evidence type="ECO:0000313" key="1">
    <source>
        <dbReference type="EMBL" id="EOY07769.1"/>
    </source>
</evidence>
<name>A0A061EZU7_THECC</name>
<sequence length="118" mass="13690">MVQNLLQLPSSCIQVLQMSIHLHKIQVFQQFILFHNLLSPFGNFLQPHHHVFKFFNCQYSFTDSSTVNIPSSNNSRSSTVDPISQSSFFNWTTPVAFLFLISQSTQSVRKRYEIHVIN</sequence>